<dbReference type="AlphaFoldDB" id="A0A401Q425"/>
<gene>
    <name evidence="1" type="ORF">scyTo_0019664</name>
</gene>
<name>A0A401Q425_SCYTO</name>
<evidence type="ECO:0000313" key="1">
    <source>
        <dbReference type="EMBL" id="GCB80126.1"/>
    </source>
</evidence>
<protein>
    <submittedName>
        <fullName evidence="1">Uncharacterized protein</fullName>
    </submittedName>
</protein>
<proteinExistence type="predicted"/>
<dbReference type="Proteomes" id="UP000288216">
    <property type="component" value="Unassembled WGS sequence"/>
</dbReference>
<keyword evidence="2" id="KW-1185">Reference proteome</keyword>
<reference evidence="1 2" key="1">
    <citation type="journal article" date="2018" name="Nat. Ecol. Evol.">
        <title>Shark genomes provide insights into elasmobranch evolution and the origin of vertebrates.</title>
        <authorList>
            <person name="Hara Y"/>
            <person name="Yamaguchi K"/>
            <person name="Onimaru K"/>
            <person name="Kadota M"/>
            <person name="Koyanagi M"/>
            <person name="Keeley SD"/>
            <person name="Tatsumi K"/>
            <person name="Tanaka K"/>
            <person name="Motone F"/>
            <person name="Kageyama Y"/>
            <person name="Nozu R"/>
            <person name="Adachi N"/>
            <person name="Nishimura O"/>
            <person name="Nakagawa R"/>
            <person name="Tanegashima C"/>
            <person name="Kiyatake I"/>
            <person name="Matsumoto R"/>
            <person name="Murakumo K"/>
            <person name="Nishida K"/>
            <person name="Terakita A"/>
            <person name="Kuratani S"/>
            <person name="Sato K"/>
            <person name="Hyodo S Kuraku.S."/>
        </authorList>
    </citation>
    <scope>NUCLEOTIDE SEQUENCE [LARGE SCALE GENOMIC DNA]</scope>
</reference>
<organism evidence="1 2">
    <name type="scientific">Scyliorhinus torazame</name>
    <name type="common">Cloudy catshark</name>
    <name type="synonym">Catulus torazame</name>
    <dbReference type="NCBI Taxonomy" id="75743"/>
    <lineage>
        <taxon>Eukaryota</taxon>
        <taxon>Metazoa</taxon>
        <taxon>Chordata</taxon>
        <taxon>Craniata</taxon>
        <taxon>Vertebrata</taxon>
        <taxon>Chondrichthyes</taxon>
        <taxon>Elasmobranchii</taxon>
        <taxon>Galeomorphii</taxon>
        <taxon>Galeoidea</taxon>
        <taxon>Carcharhiniformes</taxon>
        <taxon>Scyliorhinidae</taxon>
        <taxon>Scyliorhinus</taxon>
    </lineage>
</organism>
<accession>A0A401Q425</accession>
<evidence type="ECO:0000313" key="2">
    <source>
        <dbReference type="Proteomes" id="UP000288216"/>
    </source>
</evidence>
<sequence>MQSTVARNCISNQNEIFEGVGHFLAIFLKASLDQKAWLERPVWGTRRIDVI</sequence>
<feature type="non-terminal residue" evidence="1">
    <location>
        <position position="1"/>
    </location>
</feature>
<comment type="caution">
    <text evidence="1">The sequence shown here is derived from an EMBL/GenBank/DDBJ whole genome shotgun (WGS) entry which is preliminary data.</text>
</comment>
<dbReference type="EMBL" id="BFAA01014854">
    <property type="protein sequence ID" value="GCB80126.1"/>
    <property type="molecule type" value="Genomic_DNA"/>
</dbReference>